<sequence length="994" mass="114004">MILQISQNNLKCMHKMFNKKITSILFALASTTFVASAQIPKDMQRPANYESTALTLLKKGKHEEALKVLQNGVKNYPESTLLNYLLGKCYYDVKNYNKARYYLYRAVRYTPDDTQAKLVLVKVETETGNYSTAISYINDILKVSPYDKVLWLKKIDLYNRQGNFQMADRLLRRIAQVYPNDIDLQRRLYGRTEENIKKLRLHGNTTAAAENVRSLIKANPKQSSLYLQLANLLLQSGRSEEALAATIEGMERNPGNVALAEKRASILAVLHRYNEADTFLASFLKRHSSSKLAAMRKNMRKDAAEDALRNDAYTMYGKVYEESKSKEALDYLLNTSVSHGYTDDALYYLKEARRHQGNTPKLLFMEYQVYKRAGDKRHAISALEKLYKVQPSNREAVIELSAYRLEQAQDLMVTNDYTEAIPLLDFVIDHSSDKEQVLGAMNKKYTCLTETKQYGRASKLLDLMSKKFPNQKNYYIRKAYLLDSEGKTNESLDVLFDALEGAKDAKNIELYRSAYEELAVPYVKKLIEMGAIRRAKNTACNLLEVNPKSHDGLLFAINTSDMLKQYIDFDTYVERATELYPEDVLFQEKLATSYKRQKDYHKALDILRPLLSTYSYDSTLVGAYSENSNLLALELVKKHKGREAIAVVDTALVYDDKNKELLYTKGLAYESVHEYDSAYVYQRYYQPSAAEYSDFMIHLDMLRRKERKNILDFEYRQSRYGDVDVINSVASIAYTHKAKDNVYVGRINYAGRDGNDVGDQEDSYVPGGTGLQGQVEWQHRFDNRWSGMINAAVATKYFPKLAANIRLDYDFKNNWSANLYAGYRQLDNYYRTFTYVIEESEGAWANGPWAKKTNNMVNAGLGVRKTWDQFDIEGKAGLVFYASNLCYTSAVQGHYYPLDSKWLCFTAGASVGTAPETEIIDRAQPGSFDKINTMVNFGFQYQLSRMVTFNLVGIWNTFSNVLSRRSGDELNPIDYTETKYKNLFSIDGTLSIYF</sequence>
<dbReference type="Gene3D" id="1.25.40.10">
    <property type="entry name" value="Tetratricopeptide repeat domain"/>
    <property type="match status" value="3"/>
</dbReference>
<dbReference type="Pfam" id="PF12895">
    <property type="entry name" value="ANAPC3"/>
    <property type="match status" value="1"/>
</dbReference>
<dbReference type="Pfam" id="PF14559">
    <property type="entry name" value="TPR_19"/>
    <property type="match status" value="1"/>
</dbReference>
<feature type="chain" id="PRO_5045579696" description="YaiO beta-barrel domain-containing protein" evidence="4">
    <location>
        <begin position="38"/>
        <end position="994"/>
    </location>
</feature>
<evidence type="ECO:0000256" key="1">
    <source>
        <dbReference type="ARBA" id="ARBA00022737"/>
    </source>
</evidence>
<accession>A0ABX4EF73</accession>
<protein>
    <recommendedName>
        <fullName evidence="5">YaiO beta-barrel domain-containing protein</fullName>
    </recommendedName>
</protein>
<dbReference type="EMBL" id="NPJF01000064">
    <property type="protein sequence ID" value="OYP53437.1"/>
    <property type="molecule type" value="Genomic_DNA"/>
</dbReference>
<dbReference type="SUPFAM" id="SSF48452">
    <property type="entry name" value="TPR-like"/>
    <property type="match status" value="3"/>
</dbReference>
<keyword evidence="7" id="KW-1185">Reference proteome</keyword>
<feature type="signal peptide" evidence="4">
    <location>
        <begin position="1"/>
        <end position="37"/>
    </location>
</feature>
<name>A0ABX4EF73_SEGBR</name>
<dbReference type="Proteomes" id="UP000216189">
    <property type="component" value="Unassembled WGS sequence"/>
</dbReference>
<dbReference type="PANTHER" id="PTHR44943:SF8">
    <property type="entry name" value="TPR REPEAT-CONTAINING PROTEIN MJ0263"/>
    <property type="match status" value="1"/>
</dbReference>
<dbReference type="Pfam" id="PF19413">
    <property type="entry name" value="YaiO"/>
    <property type="match status" value="1"/>
</dbReference>
<gene>
    <name evidence="6" type="ORF">CIK91_12305</name>
</gene>
<evidence type="ECO:0000256" key="4">
    <source>
        <dbReference type="SAM" id="SignalP"/>
    </source>
</evidence>
<organism evidence="6 7">
    <name type="scientific">Segatella bryantii</name>
    <name type="common">Prevotella bryantii</name>
    <dbReference type="NCBI Taxonomy" id="77095"/>
    <lineage>
        <taxon>Bacteria</taxon>
        <taxon>Pseudomonadati</taxon>
        <taxon>Bacteroidota</taxon>
        <taxon>Bacteroidia</taxon>
        <taxon>Bacteroidales</taxon>
        <taxon>Prevotellaceae</taxon>
        <taxon>Segatella</taxon>
    </lineage>
</organism>
<keyword evidence="4" id="KW-0732">Signal</keyword>
<dbReference type="InterPro" id="IPR019734">
    <property type="entry name" value="TPR_rpt"/>
</dbReference>
<feature type="domain" description="YaiO beta-barrel" evidence="5">
    <location>
        <begin position="728"/>
        <end position="828"/>
    </location>
</feature>
<comment type="caution">
    <text evidence="6">The sequence shown here is derived from an EMBL/GenBank/DDBJ whole genome shotgun (WGS) entry which is preliminary data.</text>
</comment>
<dbReference type="PROSITE" id="PS50005">
    <property type="entry name" value="TPR"/>
    <property type="match status" value="1"/>
</dbReference>
<dbReference type="InterPro" id="IPR011990">
    <property type="entry name" value="TPR-like_helical_dom_sf"/>
</dbReference>
<dbReference type="InterPro" id="IPR030887">
    <property type="entry name" value="Beta-barrel_YaiO"/>
</dbReference>
<evidence type="ECO:0000313" key="6">
    <source>
        <dbReference type="EMBL" id="OYP53437.1"/>
    </source>
</evidence>
<reference evidence="6 7" key="1">
    <citation type="submission" date="2017-08" db="EMBL/GenBank/DDBJ databases">
        <title>Comparative genomics of non-oral Prevotella species.</title>
        <authorList>
            <person name="Accetto T."/>
            <person name="Nograsek B."/>
            <person name="Avgustin G."/>
        </authorList>
    </citation>
    <scope>NUCLEOTIDE SEQUENCE [LARGE SCALE GENOMIC DNA]</scope>
    <source>
        <strain evidence="6 7">TC1-1</strain>
    </source>
</reference>
<feature type="repeat" description="TPR" evidence="3">
    <location>
        <begin position="80"/>
        <end position="113"/>
    </location>
</feature>
<keyword evidence="2 3" id="KW-0802">TPR repeat</keyword>
<evidence type="ECO:0000313" key="7">
    <source>
        <dbReference type="Proteomes" id="UP000216189"/>
    </source>
</evidence>
<dbReference type="PANTHER" id="PTHR44943">
    <property type="entry name" value="CELLULOSE SYNTHASE OPERON PROTEIN C"/>
    <property type="match status" value="1"/>
</dbReference>
<evidence type="ECO:0000259" key="5">
    <source>
        <dbReference type="Pfam" id="PF19413"/>
    </source>
</evidence>
<dbReference type="SMART" id="SM00028">
    <property type="entry name" value="TPR"/>
    <property type="match status" value="6"/>
</dbReference>
<dbReference type="InterPro" id="IPR051685">
    <property type="entry name" value="Ycf3/AcsC/BcsC/TPR_MFPF"/>
</dbReference>
<evidence type="ECO:0000256" key="3">
    <source>
        <dbReference type="PROSITE-ProRule" id="PRU00339"/>
    </source>
</evidence>
<evidence type="ECO:0000256" key="2">
    <source>
        <dbReference type="ARBA" id="ARBA00022803"/>
    </source>
</evidence>
<keyword evidence="1" id="KW-0677">Repeat</keyword>
<proteinExistence type="predicted"/>